<reference evidence="3 4" key="1">
    <citation type="submission" date="2021-12" db="EMBL/GenBank/DDBJ databases">
        <title>Genome sequence of Acetobacter sicerae DmPark20a_162.</title>
        <authorList>
            <person name="Chaston J.M."/>
        </authorList>
    </citation>
    <scope>NUCLEOTIDE SEQUENCE [LARGE SCALE GENOMIC DNA]</scope>
    <source>
        <strain evidence="3 4">DmPark20a_162</strain>
    </source>
</reference>
<feature type="coiled-coil region" evidence="1">
    <location>
        <begin position="4"/>
        <end position="38"/>
    </location>
</feature>
<protein>
    <submittedName>
        <fullName evidence="3">Uncharacterized protein</fullName>
    </submittedName>
</protein>
<sequence>MTFEEETREEIARLKSEVEELRGLLEGLTASLRAVTQQIPQPFIKTTPLDEEDQPSPHQSVRTEAAASDGNGRE</sequence>
<evidence type="ECO:0000313" key="3">
    <source>
        <dbReference type="EMBL" id="MCE0743356.1"/>
    </source>
</evidence>
<evidence type="ECO:0000256" key="2">
    <source>
        <dbReference type="SAM" id="MobiDB-lite"/>
    </source>
</evidence>
<gene>
    <name evidence="3" type="ORF">LWC05_05550</name>
</gene>
<dbReference type="EMBL" id="JAJSOJ010000016">
    <property type="protein sequence ID" value="MCE0743356.1"/>
    <property type="molecule type" value="Genomic_DNA"/>
</dbReference>
<comment type="caution">
    <text evidence="3">The sequence shown here is derived from an EMBL/GenBank/DDBJ whole genome shotgun (WGS) entry which is preliminary data.</text>
</comment>
<dbReference type="RefSeq" id="WP_232876927.1">
    <property type="nucleotide sequence ID" value="NZ_JAJSOJ010000016.1"/>
</dbReference>
<keyword evidence="4" id="KW-1185">Reference proteome</keyword>
<evidence type="ECO:0000256" key="1">
    <source>
        <dbReference type="SAM" id="Coils"/>
    </source>
</evidence>
<evidence type="ECO:0000313" key="4">
    <source>
        <dbReference type="Proteomes" id="UP001521074"/>
    </source>
</evidence>
<accession>A0ABS8VU36</accession>
<feature type="region of interest" description="Disordered" evidence="2">
    <location>
        <begin position="46"/>
        <end position="74"/>
    </location>
</feature>
<name>A0ABS8VU36_9PROT</name>
<keyword evidence="1" id="KW-0175">Coiled coil</keyword>
<proteinExistence type="predicted"/>
<dbReference type="Proteomes" id="UP001521074">
    <property type="component" value="Unassembled WGS sequence"/>
</dbReference>
<organism evidence="3 4">
    <name type="scientific">Acetobacter sicerae</name>
    <dbReference type="NCBI Taxonomy" id="85325"/>
    <lineage>
        <taxon>Bacteria</taxon>
        <taxon>Pseudomonadati</taxon>
        <taxon>Pseudomonadota</taxon>
        <taxon>Alphaproteobacteria</taxon>
        <taxon>Acetobacterales</taxon>
        <taxon>Acetobacteraceae</taxon>
        <taxon>Acetobacter</taxon>
    </lineage>
</organism>